<dbReference type="RefSeq" id="WP_220204255.1">
    <property type="nucleotide sequence ID" value="NZ_BNJK01000001.1"/>
</dbReference>
<feature type="domain" description="FAD-binding FR-type" evidence="12">
    <location>
        <begin position="1"/>
        <end position="103"/>
    </location>
</feature>
<feature type="binding site" evidence="11">
    <location>
        <position position="236"/>
    </location>
    <ligand>
        <name>[2Fe-2S] cluster</name>
        <dbReference type="ChEBI" id="CHEBI:190135"/>
    </ligand>
</feature>
<evidence type="ECO:0000259" key="12">
    <source>
        <dbReference type="PROSITE" id="PS51384"/>
    </source>
</evidence>
<dbReference type="InterPro" id="IPR050353">
    <property type="entry name" value="PyrK_electron_transfer"/>
</dbReference>
<evidence type="ECO:0000256" key="3">
    <source>
        <dbReference type="ARBA" id="ARBA00022630"/>
    </source>
</evidence>
<keyword evidence="4 11" id="KW-0001">2Fe-2S</keyword>
<dbReference type="InterPro" id="IPR019480">
    <property type="entry name" value="Dihydroorotate_DH_Fe-S-bd"/>
</dbReference>
<dbReference type="PANTHER" id="PTHR43513">
    <property type="entry name" value="DIHYDROOROTATE DEHYDROGENASE B (NAD(+)), ELECTRON TRANSFER SUBUNIT"/>
    <property type="match status" value="1"/>
</dbReference>
<evidence type="ECO:0000256" key="1">
    <source>
        <dbReference type="ARBA" id="ARBA00006422"/>
    </source>
</evidence>
<comment type="cofactor">
    <cofactor evidence="10">
        <name>[2Fe-2S] cluster</name>
        <dbReference type="ChEBI" id="CHEBI:190135"/>
    </cofactor>
</comment>
<dbReference type="Gene3D" id="2.40.30.10">
    <property type="entry name" value="Translation factors"/>
    <property type="match status" value="1"/>
</dbReference>
<dbReference type="GO" id="GO:0050660">
    <property type="term" value="F:flavin adenine dinucleotide binding"/>
    <property type="evidence" value="ECO:0007669"/>
    <property type="project" value="InterPro"/>
</dbReference>
<dbReference type="GO" id="GO:0016491">
    <property type="term" value="F:oxidoreductase activity"/>
    <property type="evidence" value="ECO:0007669"/>
    <property type="project" value="InterPro"/>
</dbReference>
<dbReference type="SUPFAM" id="SSF63380">
    <property type="entry name" value="Riboflavin synthase domain-like"/>
    <property type="match status" value="1"/>
</dbReference>
<proteinExistence type="inferred from homology"/>
<dbReference type="PANTHER" id="PTHR43513:SF3">
    <property type="entry name" value="DIHYDROOROTATE DEHYDROGENASE B (NAD(+)), ELECTRON TRANSFER SUBUNIT-RELATED"/>
    <property type="match status" value="1"/>
</dbReference>
<dbReference type="PIRSF" id="PIRSF006816">
    <property type="entry name" value="Cyc3_hyd_g"/>
    <property type="match status" value="1"/>
</dbReference>
<dbReference type="InterPro" id="IPR012165">
    <property type="entry name" value="Cyt_c3_hydrogenase_gsu"/>
</dbReference>
<keyword evidence="5 11" id="KW-0479">Metal-binding</keyword>
<evidence type="ECO:0000256" key="8">
    <source>
        <dbReference type="ARBA" id="ARBA00023004"/>
    </source>
</evidence>
<dbReference type="GO" id="GO:0046872">
    <property type="term" value="F:metal ion binding"/>
    <property type="evidence" value="ECO:0007669"/>
    <property type="project" value="UniProtKB-KW"/>
</dbReference>
<dbReference type="Proteomes" id="UP000597444">
    <property type="component" value="Unassembled WGS sequence"/>
</dbReference>
<dbReference type="InterPro" id="IPR037117">
    <property type="entry name" value="Dihydroorotate_DH_ele_sf"/>
</dbReference>
<dbReference type="Pfam" id="PF10418">
    <property type="entry name" value="DHODB_Fe-S_bind"/>
    <property type="match status" value="1"/>
</dbReference>
<evidence type="ECO:0000256" key="2">
    <source>
        <dbReference type="ARBA" id="ARBA00022448"/>
    </source>
</evidence>
<accession>A0A8J3N2G0</accession>
<keyword evidence="2" id="KW-0813">Transport</keyword>
<evidence type="ECO:0000256" key="9">
    <source>
        <dbReference type="ARBA" id="ARBA00023014"/>
    </source>
</evidence>
<dbReference type="InterPro" id="IPR017927">
    <property type="entry name" value="FAD-bd_FR_type"/>
</dbReference>
<evidence type="ECO:0000256" key="7">
    <source>
        <dbReference type="ARBA" id="ARBA00022982"/>
    </source>
</evidence>
<evidence type="ECO:0000256" key="10">
    <source>
        <dbReference type="ARBA" id="ARBA00034078"/>
    </source>
</evidence>
<evidence type="ECO:0000256" key="4">
    <source>
        <dbReference type="ARBA" id="ARBA00022714"/>
    </source>
</evidence>
<dbReference type="EMBL" id="BNJK01000001">
    <property type="protein sequence ID" value="GHO93473.1"/>
    <property type="molecule type" value="Genomic_DNA"/>
</dbReference>
<evidence type="ECO:0000313" key="13">
    <source>
        <dbReference type="EMBL" id="GHO93473.1"/>
    </source>
</evidence>
<comment type="cofactor">
    <cofactor evidence="11">
        <name>[2Fe-2S] cluster</name>
        <dbReference type="ChEBI" id="CHEBI:190135"/>
    </cofactor>
    <text evidence="11">Binds 1 [2Fe-2S] cluster per subunit.</text>
</comment>
<sequence>MRLSIAMITTNTILRPGVHLIEMKAPQLAQAVQPGQFCMVRCCHPQALDPLLRRPFFIHSVERSQGLCTLLVTVRGRGSAWLAQQQIGMHLDLFGPLGRGWQLPATVRNLLLIGEEAQMAALPMLVEVALRREMAVTLLSLSSSADEIYPPGLLPEEVEYHIVTEDLLAEAGEYLTWADAVCCSVSRETLAGLYWRYERMRKHNFAQGVLLQPLACGSGVCLTCSVETRTGQQLVCRDGPIFAARKIIW</sequence>
<dbReference type="InterPro" id="IPR017938">
    <property type="entry name" value="Riboflavin_synthase-like_b-brl"/>
</dbReference>
<keyword evidence="6" id="KW-0274">FAD</keyword>
<feature type="binding site" evidence="11">
    <location>
        <position position="224"/>
    </location>
    <ligand>
        <name>[2Fe-2S] cluster</name>
        <dbReference type="ChEBI" id="CHEBI:190135"/>
    </ligand>
</feature>
<dbReference type="Gene3D" id="2.10.240.10">
    <property type="entry name" value="Dihydroorotate dehydrogenase, electron transfer subunit"/>
    <property type="match status" value="1"/>
</dbReference>
<evidence type="ECO:0000256" key="6">
    <source>
        <dbReference type="ARBA" id="ARBA00022827"/>
    </source>
</evidence>
<keyword evidence="7" id="KW-0249">Electron transport</keyword>
<feature type="binding site" evidence="11">
    <location>
        <position position="221"/>
    </location>
    <ligand>
        <name>[2Fe-2S] cluster</name>
        <dbReference type="ChEBI" id="CHEBI:190135"/>
    </ligand>
</feature>
<keyword evidence="3" id="KW-0285">Flavoprotein</keyword>
<protein>
    <submittedName>
        <fullName evidence="13">Dihydroorotate dehydrogenase B (NAD(+)), electron transfer subunit</fullName>
    </submittedName>
</protein>
<evidence type="ECO:0000256" key="5">
    <source>
        <dbReference type="ARBA" id="ARBA00022723"/>
    </source>
</evidence>
<dbReference type="GO" id="GO:0006221">
    <property type="term" value="P:pyrimidine nucleotide biosynthetic process"/>
    <property type="evidence" value="ECO:0007669"/>
    <property type="project" value="InterPro"/>
</dbReference>
<comment type="caution">
    <text evidence="13">The sequence shown here is derived from an EMBL/GenBank/DDBJ whole genome shotgun (WGS) entry which is preliminary data.</text>
</comment>
<keyword evidence="8 11" id="KW-0408">Iron</keyword>
<comment type="similarity">
    <text evidence="1">Belongs to the PyrK family.</text>
</comment>
<keyword evidence="14" id="KW-1185">Reference proteome</keyword>
<evidence type="ECO:0000256" key="11">
    <source>
        <dbReference type="PIRSR" id="PIRSR006816-2"/>
    </source>
</evidence>
<feature type="binding site" evidence="11">
    <location>
        <position position="216"/>
    </location>
    <ligand>
        <name>[2Fe-2S] cluster</name>
        <dbReference type="ChEBI" id="CHEBI:190135"/>
    </ligand>
</feature>
<dbReference type="PROSITE" id="PS51384">
    <property type="entry name" value="FAD_FR"/>
    <property type="match status" value="1"/>
</dbReference>
<evidence type="ECO:0000313" key="14">
    <source>
        <dbReference type="Proteomes" id="UP000597444"/>
    </source>
</evidence>
<name>A0A8J3N2G0_9CHLR</name>
<dbReference type="AlphaFoldDB" id="A0A8J3N2G0"/>
<reference evidence="13" key="1">
    <citation type="submission" date="2020-10" db="EMBL/GenBank/DDBJ databases">
        <title>Taxonomic study of unclassified bacteria belonging to the class Ktedonobacteria.</title>
        <authorList>
            <person name="Yabe S."/>
            <person name="Wang C.M."/>
            <person name="Zheng Y."/>
            <person name="Sakai Y."/>
            <person name="Cavaletti L."/>
            <person name="Monciardini P."/>
            <person name="Donadio S."/>
        </authorList>
    </citation>
    <scope>NUCLEOTIDE SEQUENCE</scope>
    <source>
        <strain evidence="13">ID150040</strain>
    </source>
</reference>
<gene>
    <name evidence="13" type="primary">pyrK</name>
    <name evidence="13" type="ORF">KSF_035210</name>
</gene>
<organism evidence="13 14">
    <name type="scientific">Reticulibacter mediterranei</name>
    <dbReference type="NCBI Taxonomy" id="2778369"/>
    <lineage>
        <taxon>Bacteria</taxon>
        <taxon>Bacillati</taxon>
        <taxon>Chloroflexota</taxon>
        <taxon>Ktedonobacteria</taxon>
        <taxon>Ktedonobacterales</taxon>
        <taxon>Reticulibacteraceae</taxon>
        <taxon>Reticulibacter</taxon>
    </lineage>
</organism>
<dbReference type="GO" id="GO:0051537">
    <property type="term" value="F:2 iron, 2 sulfur cluster binding"/>
    <property type="evidence" value="ECO:0007669"/>
    <property type="project" value="UniProtKB-KW"/>
</dbReference>
<keyword evidence="9 11" id="KW-0411">Iron-sulfur</keyword>